<evidence type="ECO:0000256" key="1">
    <source>
        <dbReference type="ARBA" id="ARBA00004953"/>
    </source>
</evidence>
<comment type="caution">
    <text evidence="6">The sequence shown here is derived from an EMBL/GenBank/DDBJ whole genome shotgun (WGS) entry which is preliminary data.</text>
</comment>
<dbReference type="AlphaFoldDB" id="A0A938WZ48"/>
<reference evidence="6" key="1">
    <citation type="submission" date="2020-08" db="EMBL/GenBank/DDBJ databases">
        <authorList>
            <person name="Cejkova D."/>
            <person name="Kubasova T."/>
            <person name="Jahodarova E."/>
            <person name="Rychlik I."/>
        </authorList>
    </citation>
    <scope>NUCLEOTIDE SEQUENCE</scope>
    <source>
        <strain evidence="6">An420c</strain>
    </source>
</reference>
<dbReference type="PANTHER" id="PTHR43588:SF1">
    <property type="entry name" value="COBALT-PRECORRIN-8 METHYLMUTASE"/>
    <property type="match status" value="1"/>
</dbReference>
<dbReference type="InterPro" id="IPR003722">
    <property type="entry name" value="Cbl_synth_CobH/CbiC"/>
</dbReference>
<dbReference type="GO" id="GO:0016993">
    <property type="term" value="F:precorrin-8X methylmutase activity"/>
    <property type="evidence" value="ECO:0007669"/>
    <property type="project" value="InterPro"/>
</dbReference>
<dbReference type="Proteomes" id="UP000713880">
    <property type="component" value="Unassembled WGS sequence"/>
</dbReference>
<dbReference type="InterPro" id="IPR036588">
    <property type="entry name" value="CobH/CbiC_sf"/>
</dbReference>
<evidence type="ECO:0000256" key="3">
    <source>
        <dbReference type="ARBA" id="ARBA00022573"/>
    </source>
</evidence>
<dbReference type="SUPFAM" id="SSF63965">
    <property type="entry name" value="Precorrin-8X methylmutase CbiC/CobH"/>
    <property type="match status" value="1"/>
</dbReference>
<evidence type="ECO:0000259" key="5">
    <source>
        <dbReference type="Pfam" id="PF02570"/>
    </source>
</evidence>
<comment type="pathway">
    <text evidence="1">Cofactor biosynthesis; adenosylcobalamin biosynthesis.</text>
</comment>
<name>A0A938WZ48_9CLOT</name>
<dbReference type="EMBL" id="JACJLV010000002">
    <property type="protein sequence ID" value="MBM6825705.1"/>
    <property type="molecule type" value="Genomic_DNA"/>
</dbReference>
<organism evidence="6 7">
    <name type="scientific">Mordavella massiliensis</name>
    <dbReference type="NCBI Taxonomy" id="1871024"/>
    <lineage>
        <taxon>Bacteria</taxon>
        <taxon>Bacillati</taxon>
        <taxon>Bacillota</taxon>
        <taxon>Clostridia</taxon>
        <taxon>Eubacteriales</taxon>
        <taxon>Clostridiaceae</taxon>
        <taxon>Mordavella</taxon>
    </lineage>
</organism>
<comment type="similarity">
    <text evidence="2">Belongs to the CobH/CbiC family.</text>
</comment>
<evidence type="ECO:0000256" key="4">
    <source>
        <dbReference type="ARBA" id="ARBA00023235"/>
    </source>
</evidence>
<dbReference type="GO" id="GO:0009236">
    <property type="term" value="P:cobalamin biosynthetic process"/>
    <property type="evidence" value="ECO:0007669"/>
    <property type="project" value="UniProtKB-KW"/>
</dbReference>
<dbReference type="PANTHER" id="PTHR43588">
    <property type="entry name" value="COBALT-PRECORRIN-8 METHYLMUTASE"/>
    <property type="match status" value="1"/>
</dbReference>
<dbReference type="RefSeq" id="WP_070088213.1">
    <property type="nucleotide sequence ID" value="NZ_JACJLV010000002.1"/>
</dbReference>
<keyword evidence="7" id="KW-1185">Reference proteome</keyword>
<proteinExistence type="inferred from homology"/>
<evidence type="ECO:0000256" key="2">
    <source>
        <dbReference type="ARBA" id="ARBA00009774"/>
    </source>
</evidence>
<dbReference type="Pfam" id="PF02570">
    <property type="entry name" value="CbiC"/>
    <property type="match status" value="1"/>
</dbReference>
<accession>A0A938WZ48</accession>
<sequence length="209" mass="22931">MEIEIVRPEEIEKRSFAIISEELKAQGMTLPEDQEAVTKRCIHTSADFDYARNLTFSEGAVEKAKEAIRHGASIVTDTQMARSGINKRVLEQYGGQVYCFMSDTDVAEEAKRAGTTRAVASMEKACALEEDLIFAIGNAPTALIRLYELIREGRIAPKLVIGAPVGFVNVVQSKEQILTLKDTPYIVARGRKGGSNIAACICNALLYQC</sequence>
<dbReference type="Gene3D" id="3.40.50.10230">
    <property type="entry name" value="Cobalamin biosynthesis CobH/CbiC, precorrin-8X methylmutase"/>
    <property type="match status" value="1"/>
</dbReference>
<reference evidence="6" key="2">
    <citation type="journal article" date="2021" name="Sci. Rep.">
        <title>The distribution of antibiotic resistance genes in chicken gut microbiota commensals.</title>
        <authorList>
            <person name="Juricova H."/>
            <person name="Matiasovicova J."/>
            <person name="Kubasova T."/>
            <person name="Cejkova D."/>
            <person name="Rychlik I."/>
        </authorList>
    </citation>
    <scope>NUCLEOTIDE SEQUENCE</scope>
    <source>
        <strain evidence="6">An420c</strain>
    </source>
</reference>
<evidence type="ECO:0000313" key="7">
    <source>
        <dbReference type="Proteomes" id="UP000713880"/>
    </source>
</evidence>
<evidence type="ECO:0000313" key="6">
    <source>
        <dbReference type="EMBL" id="MBM6825705.1"/>
    </source>
</evidence>
<keyword evidence="3" id="KW-0169">Cobalamin biosynthesis</keyword>
<keyword evidence="4" id="KW-0413">Isomerase</keyword>
<protein>
    <submittedName>
        <fullName evidence="6">Precorrin-8X methylmutase</fullName>
    </submittedName>
</protein>
<gene>
    <name evidence="6" type="ORF">H6A13_01110</name>
</gene>
<feature type="domain" description="Cobalamin biosynthesis precorrin-8X methylmutase CobH/CbiC" evidence="5">
    <location>
        <begin position="10"/>
        <end position="207"/>
    </location>
</feature>